<proteinExistence type="predicted"/>
<accession>A0ABQ9T9F1</accession>
<name>A0ABQ9T9F1_SAGOE</name>
<evidence type="ECO:0000313" key="2">
    <source>
        <dbReference type="Proteomes" id="UP001266305"/>
    </source>
</evidence>
<protein>
    <submittedName>
        <fullName evidence="1">Uncharacterized protein</fullName>
    </submittedName>
</protein>
<reference evidence="1 2" key="1">
    <citation type="submission" date="2023-05" db="EMBL/GenBank/DDBJ databases">
        <title>B98-5 Cell Line De Novo Hybrid Assembly: An Optical Mapping Approach.</title>
        <authorList>
            <person name="Kananen K."/>
            <person name="Auerbach J.A."/>
            <person name="Kautto E."/>
            <person name="Blachly J.S."/>
        </authorList>
    </citation>
    <scope>NUCLEOTIDE SEQUENCE [LARGE SCALE GENOMIC DNA]</scope>
    <source>
        <strain evidence="1">B95-8</strain>
        <tissue evidence="1">Cell line</tissue>
    </source>
</reference>
<keyword evidence="2" id="KW-1185">Reference proteome</keyword>
<comment type="caution">
    <text evidence="1">The sequence shown here is derived from an EMBL/GenBank/DDBJ whole genome shotgun (WGS) entry which is preliminary data.</text>
</comment>
<feature type="non-terminal residue" evidence="1">
    <location>
        <position position="56"/>
    </location>
</feature>
<gene>
    <name evidence="1" type="ORF">P7K49_040737</name>
</gene>
<evidence type="ECO:0000313" key="1">
    <source>
        <dbReference type="EMBL" id="KAK2081380.1"/>
    </source>
</evidence>
<organism evidence="1 2">
    <name type="scientific">Saguinus oedipus</name>
    <name type="common">Cotton-top tamarin</name>
    <name type="synonym">Oedipomidas oedipus</name>
    <dbReference type="NCBI Taxonomy" id="9490"/>
    <lineage>
        <taxon>Eukaryota</taxon>
        <taxon>Metazoa</taxon>
        <taxon>Chordata</taxon>
        <taxon>Craniata</taxon>
        <taxon>Vertebrata</taxon>
        <taxon>Euteleostomi</taxon>
        <taxon>Mammalia</taxon>
        <taxon>Eutheria</taxon>
        <taxon>Euarchontoglires</taxon>
        <taxon>Primates</taxon>
        <taxon>Haplorrhini</taxon>
        <taxon>Platyrrhini</taxon>
        <taxon>Cebidae</taxon>
        <taxon>Callitrichinae</taxon>
        <taxon>Saguinus</taxon>
    </lineage>
</organism>
<sequence>MTIHPHSLAVVSGSSMVGYEQGERALLNSSAVLRCHILGAGMQFLALSCGFLRNSP</sequence>
<dbReference type="Proteomes" id="UP001266305">
    <property type="component" value="Unassembled WGS sequence"/>
</dbReference>
<dbReference type="EMBL" id="JASSZA010000302">
    <property type="protein sequence ID" value="KAK2081380.1"/>
    <property type="molecule type" value="Genomic_DNA"/>
</dbReference>